<evidence type="ECO:0000313" key="5">
    <source>
        <dbReference type="Proteomes" id="UP000294933"/>
    </source>
</evidence>
<dbReference type="SUPFAM" id="SSF110395">
    <property type="entry name" value="CutC-like"/>
    <property type="match status" value="1"/>
</dbReference>
<evidence type="ECO:0000256" key="3">
    <source>
        <dbReference type="SAM" id="Phobius"/>
    </source>
</evidence>
<reference evidence="4 5" key="1">
    <citation type="submission" date="2018-06" db="EMBL/GenBank/DDBJ databases">
        <title>A transcriptomic atlas of mushroom development highlights an independent origin of complex multicellularity.</title>
        <authorList>
            <consortium name="DOE Joint Genome Institute"/>
            <person name="Krizsan K."/>
            <person name="Almasi E."/>
            <person name="Merenyi Z."/>
            <person name="Sahu N."/>
            <person name="Viragh M."/>
            <person name="Koszo T."/>
            <person name="Mondo S."/>
            <person name="Kiss B."/>
            <person name="Balint B."/>
            <person name="Kues U."/>
            <person name="Barry K."/>
            <person name="Hegedus J.C."/>
            <person name="Henrissat B."/>
            <person name="Johnson J."/>
            <person name="Lipzen A."/>
            <person name="Ohm R."/>
            <person name="Nagy I."/>
            <person name="Pangilinan J."/>
            <person name="Yan J."/>
            <person name="Xiong Y."/>
            <person name="Grigoriev I.V."/>
            <person name="Hibbett D.S."/>
            <person name="Nagy L.G."/>
        </authorList>
    </citation>
    <scope>NUCLEOTIDE SEQUENCE [LARGE SCALE GENOMIC DNA]</scope>
    <source>
        <strain evidence="4 5">SZMC22713</strain>
    </source>
</reference>
<sequence>MSNSSLILEVCVDSIESALAAEAGGADRLEICNNLGVGGGTTPSIGLVKLIRRRCPDVPLMALVRPRTGDFLYSQDEMDVMLEDIAIFAAAGVLGVVFGVLASDGSVDKIKTKRLAEKAKMYNLEACFHRAFDMVNDADKAFVDISSISFETPITRILTSGGTSSVLKGLDNLRSLARKAHTSHASTDSGMAILPGGGIKTSNMTEIFAVLFPAGVHEFHMSGGAWEEGEMLHRPEGMGMGAPSNEWSIWKTREETVRMVRTALDKLVPHDSYQ</sequence>
<keyword evidence="3" id="KW-0472">Membrane</keyword>
<keyword evidence="3" id="KW-0812">Transmembrane</keyword>
<evidence type="ECO:0000256" key="1">
    <source>
        <dbReference type="ARBA" id="ARBA00007768"/>
    </source>
</evidence>
<dbReference type="Pfam" id="PF03932">
    <property type="entry name" value="CutC"/>
    <property type="match status" value="1"/>
</dbReference>
<evidence type="ECO:0000256" key="2">
    <source>
        <dbReference type="ARBA" id="ARBA00019014"/>
    </source>
</evidence>
<dbReference type="Proteomes" id="UP000294933">
    <property type="component" value="Unassembled WGS sequence"/>
</dbReference>
<dbReference type="STRING" id="50990.A0A4Y7Q0W4"/>
<dbReference type="InterPro" id="IPR005627">
    <property type="entry name" value="CutC-like"/>
</dbReference>
<evidence type="ECO:0000313" key="4">
    <source>
        <dbReference type="EMBL" id="TDL20971.1"/>
    </source>
</evidence>
<dbReference type="AlphaFoldDB" id="A0A4Y7Q0W4"/>
<dbReference type="VEuPathDB" id="FungiDB:BD410DRAFT_790329"/>
<gene>
    <name evidence="4" type="ORF">BD410DRAFT_790329</name>
</gene>
<dbReference type="InterPro" id="IPR036822">
    <property type="entry name" value="CutC-like_dom_sf"/>
</dbReference>
<name>A0A4Y7Q0W4_9AGAM</name>
<protein>
    <recommendedName>
        <fullName evidence="2">Copper homeostasis protein cutC homolog</fullName>
    </recommendedName>
</protein>
<dbReference type="Gene3D" id="3.20.20.380">
    <property type="entry name" value="Copper homeostasis (CutC) domain"/>
    <property type="match status" value="1"/>
</dbReference>
<accession>A0A4Y7Q0W4</accession>
<dbReference type="HAMAP" id="MF_00795">
    <property type="entry name" value="CutC"/>
    <property type="match status" value="1"/>
</dbReference>
<keyword evidence="5" id="KW-1185">Reference proteome</keyword>
<keyword evidence="3" id="KW-1133">Transmembrane helix</keyword>
<dbReference type="PANTHER" id="PTHR12598">
    <property type="entry name" value="COPPER HOMEOSTASIS PROTEIN CUTC"/>
    <property type="match status" value="1"/>
</dbReference>
<dbReference type="EMBL" id="ML170184">
    <property type="protein sequence ID" value="TDL20971.1"/>
    <property type="molecule type" value="Genomic_DNA"/>
</dbReference>
<comment type="similarity">
    <text evidence="1">Belongs to the CutC family.</text>
</comment>
<dbReference type="GO" id="GO:0005507">
    <property type="term" value="F:copper ion binding"/>
    <property type="evidence" value="ECO:0007669"/>
    <property type="project" value="TreeGrafter"/>
</dbReference>
<feature type="transmembrane region" description="Helical" evidence="3">
    <location>
        <begin position="85"/>
        <end position="103"/>
    </location>
</feature>
<dbReference type="OrthoDB" id="7392499at2759"/>
<organism evidence="4 5">
    <name type="scientific">Rickenella mellea</name>
    <dbReference type="NCBI Taxonomy" id="50990"/>
    <lineage>
        <taxon>Eukaryota</taxon>
        <taxon>Fungi</taxon>
        <taxon>Dikarya</taxon>
        <taxon>Basidiomycota</taxon>
        <taxon>Agaricomycotina</taxon>
        <taxon>Agaricomycetes</taxon>
        <taxon>Hymenochaetales</taxon>
        <taxon>Rickenellaceae</taxon>
        <taxon>Rickenella</taxon>
    </lineage>
</organism>
<proteinExistence type="inferred from homology"/>
<dbReference type="PANTHER" id="PTHR12598:SF0">
    <property type="entry name" value="COPPER HOMEOSTASIS PROTEIN CUTC HOMOLOG"/>
    <property type="match status" value="1"/>
</dbReference>